<dbReference type="Pfam" id="PF00440">
    <property type="entry name" value="TetR_N"/>
    <property type="match status" value="1"/>
</dbReference>
<evidence type="ECO:0000256" key="1">
    <source>
        <dbReference type="ARBA" id="ARBA00023015"/>
    </source>
</evidence>
<dbReference type="InterPro" id="IPR050109">
    <property type="entry name" value="HTH-type_TetR-like_transc_reg"/>
</dbReference>
<feature type="domain" description="HTH tetR-type" evidence="5">
    <location>
        <begin position="18"/>
        <end position="78"/>
    </location>
</feature>
<evidence type="ECO:0000256" key="2">
    <source>
        <dbReference type="ARBA" id="ARBA00023125"/>
    </source>
</evidence>
<evidence type="ECO:0000259" key="5">
    <source>
        <dbReference type="PROSITE" id="PS50977"/>
    </source>
</evidence>
<organism evidence="6 7">
    <name type="scientific">Patulibacter brassicae</name>
    <dbReference type="NCBI Taxonomy" id="1705717"/>
    <lineage>
        <taxon>Bacteria</taxon>
        <taxon>Bacillati</taxon>
        <taxon>Actinomycetota</taxon>
        <taxon>Thermoleophilia</taxon>
        <taxon>Solirubrobacterales</taxon>
        <taxon>Patulibacteraceae</taxon>
        <taxon>Patulibacter</taxon>
    </lineage>
</organism>
<reference evidence="6 7" key="1">
    <citation type="submission" date="2023-11" db="EMBL/GenBank/DDBJ databases">
        <authorList>
            <person name="Xu M."/>
            <person name="Jiang T."/>
        </authorList>
    </citation>
    <scope>NUCLEOTIDE SEQUENCE [LARGE SCALE GENOMIC DNA]</scope>
    <source>
        <strain evidence="6 7">SD</strain>
    </source>
</reference>
<comment type="caution">
    <text evidence="6">The sequence shown here is derived from an EMBL/GenBank/DDBJ whole genome shotgun (WGS) entry which is preliminary data.</text>
</comment>
<gene>
    <name evidence="6" type="ORF">SK069_17640</name>
</gene>
<evidence type="ECO:0000256" key="3">
    <source>
        <dbReference type="ARBA" id="ARBA00023163"/>
    </source>
</evidence>
<dbReference type="PANTHER" id="PTHR30055:SF151">
    <property type="entry name" value="TRANSCRIPTIONAL REGULATORY PROTEIN"/>
    <property type="match status" value="1"/>
</dbReference>
<dbReference type="SUPFAM" id="SSF48498">
    <property type="entry name" value="Tetracyclin repressor-like, C-terminal domain"/>
    <property type="match status" value="1"/>
</dbReference>
<dbReference type="EMBL" id="JAXAVX010000014">
    <property type="protein sequence ID" value="MDX8153425.1"/>
    <property type="molecule type" value="Genomic_DNA"/>
</dbReference>
<dbReference type="SUPFAM" id="SSF46689">
    <property type="entry name" value="Homeodomain-like"/>
    <property type="match status" value="1"/>
</dbReference>
<evidence type="ECO:0000313" key="7">
    <source>
        <dbReference type="Proteomes" id="UP001277761"/>
    </source>
</evidence>
<keyword evidence="2 4" id="KW-0238">DNA-binding</keyword>
<keyword evidence="1" id="KW-0805">Transcription regulation</keyword>
<dbReference type="InterPro" id="IPR036271">
    <property type="entry name" value="Tet_transcr_reg_TetR-rel_C_sf"/>
</dbReference>
<dbReference type="PANTHER" id="PTHR30055">
    <property type="entry name" value="HTH-TYPE TRANSCRIPTIONAL REGULATOR RUTR"/>
    <property type="match status" value="1"/>
</dbReference>
<feature type="DNA-binding region" description="H-T-H motif" evidence="4">
    <location>
        <begin position="41"/>
        <end position="60"/>
    </location>
</feature>
<keyword evidence="7" id="KW-1185">Reference proteome</keyword>
<evidence type="ECO:0000313" key="6">
    <source>
        <dbReference type="EMBL" id="MDX8153425.1"/>
    </source>
</evidence>
<dbReference type="InterPro" id="IPR009057">
    <property type="entry name" value="Homeodomain-like_sf"/>
</dbReference>
<accession>A0ABU4VRJ5</accession>
<protein>
    <submittedName>
        <fullName evidence="6">Helix-turn-helix domain-containing protein</fullName>
    </submittedName>
</protein>
<dbReference type="RefSeq" id="WP_319955576.1">
    <property type="nucleotide sequence ID" value="NZ_JAXAVX010000014.1"/>
</dbReference>
<name>A0ABU4VRJ5_9ACTN</name>
<dbReference type="InterPro" id="IPR001647">
    <property type="entry name" value="HTH_TetR"/>
</dbReference>
<proteinExistence type="predicted"/>
<evidence type="ECO:0000256" key="4">
    <source>
        <dbReference type="PROSITE-ProRule" id="PRU00335"/>
    </source>
</evidence>
<dbReference type="PROSITE" id="PS50977">
    <property type="entry name" value="HTH_TETR_2"/>
    <property type="match status" value="1"/>
</dbReference>
<dbReference type="Gene3D" id="1.10.357.10">
    <property type="entry name" value="Tetracycline Repressor, domain 2"/>
    <property type="match status" value="1"/>
</dbReference>
<dbReference type="Proteomes" id="UP001277761">
    <property type="component" value="Unassembled WGS sequence"/>
</dbReference>
<keyword evidence="3" id="KW-0804">Transcription</keyword>
<sequence length="224" mass="24434">MSNETPRADADRLRSGERLSRERVVDAAVAVARRDGFDGLSMRRLANELGVSTMAAYRHVPGKDGLDDEVVDAVLGTVPLDDLPEAWDARLTAVVTRTAAVLAEFEGLPDRLRGRTLSRPGVVRWLEALTEPLVVAEVSRRERSTVVASIIWLLRGAMAARTDWDDAVASLEEVRRADDEDLLDAPLVRDSADHMQQSDSDELLEQAVGLLLEGLSVPTSASRA</sequence>